<feature type="non-terminal residue" evidence="1">
    <location>
        <position position="1"/>
    </location>
</feature>
<proteinExistence type="predicted"/>
<protein>
    <submittedName>
        <fullName evidence="1">Uncharacterized protein</fullName>
    </submittedName>
</protein>
<organism evidence="1 2">
    <name type="scientific">Ameiurus melas</name>
    <name type="common">Black bullhead</name>
    <name type="synonym">Silurus melas</name>
    <dbReference type="NCBI Taxonomy" id="219545"/>
    <lineage>
        <taxon>Eukaryota</taxon>
        <taxon>Metazoa</taxon>
        <taxon>Chordata</taxon>
        <taxon>Craniata</taxon>
        <taxon>Vertebrata</taxon>
        <taxon>Euteleostomi</taxon>
        <taxon>Actinopterygii</taxon>
        <taxon>Neopterygii</taxon>
        <taxon>Teleostei</taxon>
        <taxon>Ostariophysi</taxon>
        <taxon>Siluriformes</taxon>
        <taxon>Ictaluridae</taxon>
        <taxon>Ameiurus</taxon>
    </lineage>
</organism>
<keyword evidence="2" id="KW-1185">Reference proteome</keyword>
<accession>A0A7J6AQZ7</accession>
<dbReference type="AlphaFoldDB" id="A0A7J6AQZ7"/>
<dbReference type="EMBL" id="JAAGNN010000009">
    <property type="protein sequence ID" value="KAF4085105.1"/>
    <property type="molecule type" value="Genomic_DNA"/>
</dbReference>
<name>A0A7J6AQZ7_AMEME</name>
<sequence>KHFSVCLFCLSSGPIGGAKPHSAPLHYRSRSLVTAQRGSRLLSRHVRTIVRFVLSVSCALIIQLWQQRDPWKCDVEDTWLLATFLLKPNPAVRDHCFQT</sequence>
<evidence type="ECO:0000313" key="2">
    <source>
        <dbReference type="Proteomes" id="UP000593565"/>
    </source>
</evidence>
<comment type="caution">
    <text evidence="1">The sequence shown here is derived from an EMBL/GenBank/DDBJ whole genome shotgun (WGS) entry which is preliminary data.</text>
</comment>
<dbReference type="Proteomes" id="UP000593565">
    <property type="component" value="Unassembled WGS sequence"/>
</dbReference>
<evidence type="ECO:0000313" key="1">
    <source>
        <dbReference type="EMBL" id="KAF4085105.1"/>
    </source>
</evidence>
<reference evidence="1 2" key="1">
    <citation type="submission" date="2020-02" db="EMBL/GenBank/DDBJ databases">
        <title>A chromosome-scale genome assembly of the black bullhead catfish (Ameiurus melas).</title>
        <authorList>
            <person name="Wen M."/>
            <person name="Zham M."/>
            <person name="Cabau C."/>
            <person name="Klopp C."/>
            <person name="Donnadieu C."/>
            <person name="Roques C."/>
            <person name="Bouchez O."/>
            <person name="Lampietro C."/>
            <person name="Jouanno E."/>
            <person name="Herpin A."/>
            <person name="Louis A."/>
            <person name="Berthelot C."/>
            <person name="Parey E."/>
            <person name="Roest-Crollius H."/>
            <person name="Braasch I."/>
            <person name="Postlethwait J."/>
            <person name="Robinson-Rechavi M."/>
            <person name="Echchiki A."/>
            <person name="Begum T."/>
            <person name="Montfort J."/>
            <person name="Schartl M."/>
            <person name="Bobe J."/>
            <person name="Guiguen Y."/>
        </authorList>
    </citation>
    <scope>NUCLEOTIDE SEQUENCE [LARGE SCALE GENOMIC DNA]</scope>
    <source>
        <strain evidence="1">M_S1</strain>
        <tissue evidence="1">Blood</tissue>
    </source>
</reference>
<gene>
    <name evidence="1" type="ORF">AMELA_G00113710</name>
</gene>